<evidence type="ECO:0000313" key="1">
    <source>
        <dbReference type="EMBL" id="GGU65550.1"/>
    </source>
</evidence>
<proteinExistence type="predicted"/>
<reference evidence="2" key="1">
    <citation type="journal article" date="2019" name="Int. J. Syst. Evol. Microbiol.">
        <title>The Global Catalogue of Microorganisms (GCM) 10K type strain sequencing project: providing services to taxonomists for standard genome sequencing and annotation.</title>
        <authorList>
            <consortium name="The Broad Institute Genomics Platform"/>
            <consortium name="The Broad Institute Genome Sequencing Center for Infectious Disease"/>
            <person name="Wu L."/>
            <person name="Ma J."/>
        </authorList>
    </citation>
    <scope>NUCLEOTIDE SEQUENCE [LARGE SCALE GENOMIC DNA]</scope>
    <source>
        <strain evidence="2">JCM 3399</strain>
    </source>
</reference>
<name>A0ABQ2V2Q2_9ACTN</name>
<comment type="caution">
    <text evidence="1">The sequence shown here is derived from an EMBL/GenBank/DDBJ whole genome shotgun (WGS) entry which is preliminary data.</text>
</comment>
<sequence length="43" mass="4690">MEPGSDTYWLLVSEAAIEAALYELLERARAEGTVFGDRPPPPA</sequence>
<evidence type="ECO:0000313" key="2">
    <source>
        <dbReference type="Proteomes" id="UP000654471"/>
    </source>
</evidence>
<dbReference type="Proteomes" id="UP000654471">
    <property type="component" value="Unassembled WGS sequence"/>
</dbReference>
<protein>
    <submittedName>
        <fullName evidence="1">Uncharacterized protein</fullName>
    </submittedName>
</protein>
<keyword evidence="2" id="KW-1185">Reference proteome</keyword>
<accession>A0ABQ2V2Q2</accession>
<gene>
    <name evidence="1" type="ORF">GCM10010211_33410</name>
</gene>
<dbReference type="EMBL" id="BMRP01000010">
    <property type="protein sequence ID" value="GGU65550.1"/>
    <property type="molecule type" value="Genomic_DNA"/>
</dbReference>
<organism evidence="1 2">
    <name type="scientific">Streptomyces albospinus</name>
    <dbReference type="NCBI Taxonomy" id="285515"/>
    <lineage>
        <taxon>Bacteria</taxon>
        <taxon>Bacillati</taxon>
        <taxon>Actinomycetota</taxon>
        <taxon>Actinomycetes</taxon>
        <taxon>Kitasatosporales</taxon>
        <taxon>Streptomycetaceae</taxon>
        <taxon>Streptomyces</taxon>
    </lineage>
</organism>